<keyword evidence="2" id="KW-0812">Transmembrane</keyword>
<evidence type="ECO:0000256" key="2">
    <source>
        <dbReference type="SAM" id="Phobius"/>
    </source>
</evidence>
<accession>A0A1B9NUY0</accession>
<protein>
    <submittedName>
        <fullName evidence="3">Uncharacterized protein</fullName>
    </submittedName>
</protein>
<evidence type="ECO:0000313" key="3">
    <source>
        <dbReference type="EMBL" id="OCH17861.1"/>
    </source>
</evidence>
<dbReference type="EMBL" id="MAJU01000026">
    <property type="protein sequence ID" value="OCH17861.1"/>
    <property type="molecule type" value="Genomic_DNA"/>
</dbReference>
<dbReference type="Proteomes" id="UP000093523">
    <property type="component" value="Unassembled WGS sequence"/>
</dbReference>
<evidence type="ECO:0000313" key="4">
    <source>
        <dbReference type="Proteomes" id="UP000093523"/>
    </source>
</evidence>
<keyword evidence="2" id="KW-1133">Transmembrane helix</keyword>
<comment type="caution">
    <text evidence="3">The sequence shown here is derived from an EMBL/GenBank/DDBJ whole genome shotgun (WGS) entry which is preliminary data.</text>
</comment>
<proteinExistence type="predicted"/>
<feature type="transmembrane region" description="Helical" evidence="2">
    <location>
        <begin position="60"/>
        <end position="78"/>
    </location>
</feature>
<sequence>MANWWESIADVVSDVSDTAGGIYNDWTTNTGNNTSTQKPNANDTGNTYTPPVNQGAVIPVWAYGVGGLLLVLILVLILKRGK</sequence>
<reference evidence="3 4" key="1">
    <citation type="submission" date="2016-06" db="EMBL/GenBank/DDBJ databases">
        <authorList>
            <person name="Kjaerup R.B."/>
            <person name="Dalgaard T.S."/>
            <person name="Juul-Madsen H.R."/>
        </authorList>
    </citation>
    <scope>NUCLEOTIDE SEQUENCE [LARGE SCALE GENOMIC DNA]</scope>
    <source>
        <strain evidence="3 4">1S159</strain>
    </source>
</reference>
<dbReference type="STRING" id="688.A6E04_17815"/>
<feature type="region of interest" description="Disordered" evidence="1">
    <location>
        <begin position="25"/>
        <end position="47"/>
    </location>
</feature>
<gene>
    <name evidence="3" type="ORF">A6E04_17815</name>
</gene>
<name>A0A1B9NUY0_ALILO</name>
<keyword evidence="2" id="KW-0472">Membrane</keyword>
<evidence type="ECO:0000256" key="1">
    <source>
        <dbReference type="SAM" id="MobiDB-lite"/>
    </source>
</evidence>
<organism evidence="3 4">
    <name type="scientific">Aliivibrio logei</name>
    <name type="common">Vibrio logei</name>
    <dbReference type="NCBI Taxonomy" id="688"/>
    <lineage>
        <taxon>Bacteria</taxon>
        <taxon>Pseudomonadati</taxon>
        <taxon>Pseudomonadota</taxon>
        <taxon>Gammaproteobacteria</taxon>
        <taxon>Vibrionales</taxon>
        <taxon>Vibrionaceae</taxon>
        <taxon>Aliivibrio</taxon>
    </lineage>
</organism>
<dbReference type="RefSeq" id="WP_060993903.1">
    <property type="nucleotide sequence ID" value="NZ_CAWMPN010000026.1"/>
</dbReference>
<dbReference type="AlphaFoldDB" id="A0A1B9NUY0"/>